<evidence type="ECO:0000259" key="3">
    <source>
        <dbReference type="Pfam" id="PF17829"/>
    </source>
</evidence>
<dbReference type="RefSeq" id="WP_349094595.1">
    <property type="nucleotide sequence ID" value="NZ_JBBMFL010000025.1"/>
</dbReference>
<sequence length="983" mass="110581">MKKTLILIAFMLGLSGPSMKAQVRLTEKTSGKEVFRLSAPNRQTVIRYDANDATVVGKTAELLAADLGLVTGRQGLTTTGDTLPRNADVIIAGTIGQSALIDRLIAQRKIAADTIAGSWERYLIQMVAKPLPGVSEALVIAGSDRRGTAYGLLAVSDAIGVSPWYWWADVPVKPRTSLYLHVHPEVSKTPSVRYRGLFINDEDWGLLPWARHTFDPERGNIGPKTYAKVCELLLRLKANYLCPAMHEASTAFNKIPENKMVADSFAIVMGSVHCEPLLFNNASEWDRKTMGEWDYVKNKEGINSVLRRRVRENAAYENVYTLALRGLHDRAMTGSSDMKERVRQLEGALHDQRQLLVDELGKPGEEIPQAFTPYKEVLEVYSNGLELPDDVTIIWPDDNYGYMKRLSGERERKRSGRSGVYYHASYLGKPHDYLWISSTSPALMYEELRKAYDATADRIWLLNAGDIKACEPAVDLFLAMAYDIDRFDYANAADYQARTLSRIFGSQYYDTFREITATFYDLAFQRKPELMGWGYQWATDKHGRERNTDTDFSCANYGEASRRIAEYDRIGKLAEKVMTNLPEIEKPAFYQLLYYPVRASEQLNKMILDGQRNRWYARQGRAAANPLRDEVRAHYDSLQNLTAGYNELLGGKWTRIMTTRQGFACSYYQLPELDSVTLQSGASLGVWVESEDVLKGQRSFHALPAFSVYTRRTGRIDVFNKGDRPLVWTASPSDEWIRLDRTSGTTSTQQELTVEIDWEKVPVGERILGSVRIDAGSERETVLVSVFNPATPAPATIKGLYVEDNGCVSIPAAGFHRKFENEQVKMTLIENLGYEKEAVMMGHPLSSVQRTGGRNTPRLEYDFYSFSSGSVDVYTYMLPTFPLSADRPFAHETSSTETKYGVAIDEGPVMNPTTSSFEYAQAWYENVLKNCAVKKTTLHIDRPGRHTVKIICGDPGVVVQKIVLDFGGMKRSYAGPPPTEVIR</sequence>
<dbReference type="GO" id="GO:0016787">
    <property type="term" value="F:hydrolase activity"/>
    <property type="evidence" value="ECO:0007669"/>
    <property type="project" value="UniProtKB-KW"/>
</dbReference>
<keyword evidence="5" id="KW-1185">Reference proteome</keyword>
<accession>A0ABV1H187</accession>
<dbReference type="Gene3D" id="3.30.379.10">
    <property type="entry name" value="Chitobiase/beta-hexosaminidase domain 2-like"/>
    <property type="match status" value="1"/>
</dbReference>
<evidence type="ECO:0000313" key="4">
    <source>
        <dbReference type="EMBL" id="MEQ2546219.1"/>
    </source>
</evidence>
<dbReference type="Gene3D" id="3.20.20.520">
    <property type="entry name" value="Glycosyl hydrolase family 115"/>
    <property type="match status" value="1"/>
</dbReference>
<gene>
    <name evidence="4" type="ORF">WMO46_14830</name>
</gene>
<evidence type="ECO:0000313" key="5">
    <source>
        <dbReference type="Proteomes" id="UP001460202"/>
    </source>
</evidence>
<keyword evidence="1 4" id="KW-0378">Hydrolase</keyword>
<dbReference type="Gene3D" id="2.60.120.1620">
    <property type="match status" value="1"/>
</dbReference>
<dbReference type="PANTHER" id="PTHR37842">
    <property type="match status" value="1"/>
</dbReference>
<dbReference type="Pfam" id="PF15979">
    <property type="entry name" value="Glyco_hydro_115"/>
    <property type="match status" value="1"/>
</dbReference>
<protein>
    <submittedName>
        <fullName evidence="4">Glycosyl hydrolase 115 family protein</fullName>
    </submittedName>
</protein>
<dbReference type="EMBL" id="JBBMFL010000025">
    <property type="protein sequence ID" value="MEQ2546219.1"/>
    <property type="molecule type" value="Genomic_DNA"/>
</dbReference>
<name>A0ABV1H187_9BACT</name>
<evidence type="ECO:0000256" key="2">
    <source>
        <dbReference type="SAM" id="SignalP"/>
    </source>
</evidence>
<dbReference type="InterPro" id="IPR042301">
    <property type="entry name" value="GH115_sf"/>
</dbReference>
<dbReference type="Proteomes" id="UP001460202">
    <property type="component" value="Unassembled WGS sequence"/>
</dbReference>
<keyword evidence="2" id="KW-0732">Signal</keyword>
<dbReference type="InterPro" id="IPR029018">
    <property type="entry name" value="Hex-like_dom2"/>
</dbReference>
<dbReference type="InterPro" id="IPR031924">
    <property type="entry name" value="GH115"/>
</dbReference>
<organism evidence="4 5">
    <name type="scientific">Alistipes intestinihominis</name>
    <dbReference type="NCBI Taxonomy" id="3133172"/>
    <lineage>
        <taxon>Bacteria</taxon>
        <taxon>Pseudomonadati</taxon>
        <taxon>Bacteroidota</taxon>
        <taxon>Bacteroidia</taxon>
        <taxon>Bacteroidales</taxon>
        <taxon>Rikenellaceae</taxon>
        <taxon>Alistipes</taxon>
    </lineage>
</organism>
<dbReference type="Pfam" id="PF17829">
    <property type="entry name" value="GH115_C"/>
    <property type="match status" value="1"/>
</dbReference>
<feature type="domain" description="Gylcosyl hydrolase 115 C-terminal" evidence="3">
    <location>
        <begin position="801"/>
        <end position="977"/>
    </location>
</feature>
<evidence type="ECO:0000256" key="1">
    <source>
        <dbReference type="ARBA" id="ARBA00022801"/>
    </source>
</evidence>
<proteinExistence type="predicted"/>
<feature type="signal peptide" evidence="2">
    <location>
        <begin position="1"/>
        <end position="20"/>
    </location>
</feature>
<dbReference type="PANTHER" id="PTHR37842:SF2">
    <property type="entry name" value="GYLCOSYL HYDROLASE 115 C-TERMINAL DOMAIN-CONTAINING PROTEIN"/>
    <property type="match status" value="1"/>
</dbReference>
<dbReference type="InterPro" id="IPR041437">
    <property type="entry name" value="GH115_C"/>
</dbReference>
<feature type="chain" id="PRO_5046317854" evidence="2">
    <location>
        <begin position="21"/>
        <end position="983"/>
    </location>
</feature>
<reference evidence="4 5" key="1">
    <citation type="submission" date="2024-03" db="EMBL/GenBank/DDBJ databases">
        <title>Human intestinal bacterial collection.</title>
        <authorList>
            <person name="Pauvert C."/>
            <person name="Hitch T.C.A."/>
            <person name="Clavel T."/>
        </authorList>
    </citation>
    <scope>NUCLEOTIDE SEQUENCE [LARGE SCALE GENOMIC DNA]</scope>
    <source>
        <strain evidence="4 5">CLA-KB-H122</strain>
    </source>
</reference>
<comment type="caution">
    <text evidence="4">The sequence shown here is derived from an EMBL/GenBank/DDBJ whole genome shotgun (WGS) entry which is preliminary data.</text>
</comment>
<dbReference type="Gene3D" id="1.20.58.2150">
    <property type="match status" value="1"/>
</dbReference>